<dbReference type="Pfam" id="PF00756">
    <property type="entry name" value="Esterase"/>
    <property type="match status" value="1"/>
</dbReference>
<evidence type="ECO:0000313" key="2">
    <source>
        <dbReference type="Proteomes" id="UP001501265"/>
    </source>
</evidence>
<name>A0ABP9B7D3_9ACTN</name>
<dbReference type="Proteomes" id="UP001501265">
    <property type="component" value="Unassembled WGS sequence"/>
</dbReference>
<comment type="caution">
    <text evidence="1">The sequence shown here is derived from an EMBL/GenBank/DDBJ whole genome shotgun (WGS) entry which is preliminary data.</text>
</comment>
<accession>A0ABP9B7D3</accession>
<organism evidence="1 2">
    <name type="scientific">Streptomyces ziwulingensis</name>
    <dbReference type="NCBI Taxonomy" id="1045501"/>
    <lineage>
        <taxon>Bacteria</taxon>
        <taxon>Bacillati</taxon>
        <taxon>Actinomycetota</taxon>
        <taxon>Actinomycetes</taxon>
        <taxon>Kitasatosporales</taxon>
        <taxon>Streptomycetaceae</taxon>
        <taxon>Streptomyces</taxon>
    </lineage>
</organism>
<dbReference type="InterPro" id="IPR000801">
    <property type="entry name" value="Esterase-like"/>
</dbReference>
<keyword evidence="2" id="KW-1185">Reference proteome</keyword>
<gene>
    <name evidence="1" type="ORF">GCM10023220_14160</name>
</gene>
<sequence length="97" mass="9412">MSGFSTGGFGALKYAAKYYGHSASVSAHSGPASQRRDNGIVAHWANASSAALLPVAAGTTPAAAGTAVSASAGPAAGFVSQPFHSGHKGVGIANDIE</sequence>
<proteinExistence type="predicted"/>
<reference evidence="2" key="1">
    <citation type="journal article" date="2019" name="Int. J. Syst. Evol. Microbiol.">
        <title>The Global Catalogue of Microorganisms (GCM) 10K type strain sequencing project: providing services to taxonomists for standard genome sequencing and annotation.</title>
        <authorList>
            <consortium name="The Broad Institute Genomics Platform"/>
            <consortium name="The Broad Institute Genome Sequencing Center for Infectious Disease"/>
            <person name="Wu L."/>
            <person name="Ma J."/>
        </authorList>
    </citation>
    <scope>NUCLEOTIDE SEQUENCE [LARGE SCALE GENOMIC DNA]</scope>
    <source>
        <strain evidence="2">JCM 18081</strain>
    </source>
</reference>
<protein>
    <submittedName>
        <fullName evidence="1">Uncharacterized protein</fullName>
    </submittedName>
</protein>
<dbReference type="EMBL" id="BAABIG010000015">
    <property type="protein sequence ID" value="GAA4790237.1"/>
    <property type="molecule type" value="Genomic_DNA"/>
</dbReference>
<evidence type="ECO:0000313" key="1">
    <source>
        <dbReference type="EMBL" id="GAA4790237.1"/>
    </source>
</evidence>